<dbReference type="RefSeq" id="WP_253859285.1">
    <property type="nucleotide sequence ID" value="NZ_BAAALM010000012.1"/>
</dbReference>
<organism evidence="2 3">
    <name type="scientific">Prauserella alba</name>
    <dbReference type="NCBI Taxonomy" id="176898"/>
    <lineage>
        <taxon>Bacteria</taxon>
        <taxon>Bacillati</taxon>
        <taxon>Actinomycetota</taxon>
        <taxon>Actinomycetes</taxon>
        <taxon>Pseudonocardiales</taxon>
        <taxon>Pseudonocardiaceae</taxon>
        <taxon>Prauserella</taxon>
    </lineage>
</organism>
<evidence type="ECO:0000313" key="2">
    <source>
        <dbReference type="EMBL" id="GAA1209584.1"/>
    </source>
</evidence>
<feature type="compositionally biased region" description="Gly residues" evidence="1">
    <location>
        <begin position="102"/>
        <end position="116"/>
    </location>
</feature>
<dbReference type="InterPro" id="IPR021889">
    <property type="entry name" value="DUF3500"/>
</dbReference>
<sequence>MAANWVGPSDRETTNDALAKIEESLDETYINWSGATSYDLSSGDGIYFQTSGPDVYIEFSDQQGSAGADVDRYTTSVWGHIHTIYRDPQHDYAGSVEQQEGSGPGGPGGDQNGGPDGAPDDGGAPSADGDFGAGSERTG</sequence>
<protein>
    <recommendedName>
        <fullName evidence="4">DUF3500 domain-containing protein</fullName>
    </recommendedName>
</protein>
<dbReference type="Pfam" id="PF12006">
    <property type="entry name" value="DUF3500"/>
    <property type="match status" value="1"/>
</dbReference>
<accession>A0ABN1VFT0</accession>
<feature type="compositionally biased region" description="Low complexity" evidence="1">
    <location>
        <begin position="121"/>
        <end position="139"/>
    </location>
</feature>
<reference evidence="2 3" key="1">
    <citation type="journal article" date="2019" name="Int. J. Syst. Evol. Microbiol.">
        <title>The Global Catalogue of Microorganisms (GCM) 10K type strain sequencing project: providing services to taxonomists for standard genome sequencing and annotation.</title>
        <authorList>
            <consortium name="The Broad Institute Genomics Platform"/>
            <consortium name="The Broad Institute Genome Sequencing Center for Infectious Disease"/>
            <person name="Wu L."/>
            <person name="Ma J."/>
        </authorList>
    </citation>
    <scope>NUCLEOTIDE SEQUENCE [LARGE SCALE GENOMIC DNA]</scope>
    <source>
        <strain evidence="2 3">JCM 13022</strain>
    </source>
</reference>
<keyword evidence="3" id="KW-1185">Reference proteome</keyword>
<feature type="region of interest" description="Disordered" evidence="1">
    <location>
        <begin position="89"/>
        <end position="139"/>
    </location>
</feature>
<comment type="caution">
    <text evidence="2">The sequence shown here is derived from an EMBL/GenBank/DDBJ whole genome shotgun (WGS) entry which is preliminary data.</text>
</comment>
<evidence type="ECO:0000313" key="3">
    <source>
        <dbReference type="Proteomes" id="UP001500467"/>
    </source>
</evidence>
<proteinExistence type="predicted"/>
<name>A0ABN1VFT0_9PSEU</name>
<dbReference type="Proteomes" id="UP001500467">
    <property type="component" value="Unassembled WGS sequence"/>
</dbReference>
<evidence type="ECO:0008006" key="4">
    <source>
        <dbReference type="Google" id="ProtNLM"/>
    </source>
</evidence>
<evidence type="ECO:0000256" key="1">
    <source>
        <dbReference type="SAM" id="MobiDB-lite"/>
    </source>
</evidence>
<gene>
    <name evidence="2" type="ORF">GCM10009675_32350</name>
</gene>
<dbReference type="EMBL" id="BAAALM010000012">
    <property type="protein sequence ID" value="GAA1209584.1"/>
    <property type="molecule type" value="Genomic_DNA"/>
</dbReference>